<gene>
    <name evidence="2" type="ORF">B0H66DRAFT_70369</name>
</gene>
<evidence type="ECO:0000313" key="3">
    <source>
        <dbReference type="Proteomes" id="UP001283341"/>
    </source>
</evidence>
<comment type="caution">
    <text evidence="2">The sequence shown here is derived from an EMBL/GenBank/DDBJ whole genome shotgun (WGS) entry which is preliminary data.</text>
</comment>
<feature type="transmembrane region" description="Helical" evidence="1">
    <location>
        <begin position="58"/>
        <end position="75"/>
    </location>
</feature>
<evidence type="ECO:0000313" key="2">
    <source>
        <dbReference type="EMBL" id="KAK3330638.1"/>
    </source>
</evidence>
<dbReference type="Proteomes" id="UP001283341">
    <property type="component" value="Unassembled WGS sequence"/>
</dbReference>
<dbReference type="AlphaFoldDB" id="A0AAE0ISY5"/>
<name>A0AAE0ISY5_9PEZI</name>
<keyword evidence="1" id="KW-0812">Transmembrane</keyword>
<dbReference type="EMBL" id="JAUEDM010000001">
    <property type="protein sequence ID" value="KAK3330638.1"/>
    <property type="molecule type" value="Genomic_DNA"/>
</dbReference>
<feature type="transmembrane region" description="Helical" evidence="1">
    <location>
        <begin position="32"/>
        <end position="52"/>
    </location>
</feature>
<proteinExistence type="predicted"/>
<evidence type="ECO:0000256" key="1">
    <source>
        <dbReference type="SAM" id="Phobius"/>
    </source>
</evidence>
<keyword evidence="3" id="KW-1185">Reference proteome</keyword>
<organism evidence="2 3">
    <name type="scientific">Apodospora peruviana</name>
    <dbReference type="NCBI Taxonomy" id="516989"/>
    <lineage>
        <taxon>Eukaryota</taxon>
        <taxon>Fungi</taxon>
        <taxon>Dikarya</taxon>
        <taxon>Ascomycota</taxon>
        <taxon>Pezizomycotina</taxon>
        <taxon>Sordariomycetes</taxon>
        <taxon>Sordariomycetidae</taxon>
        <taxon>Sordariales</taxon>
        <taxon>Lasiosphaeriaceae</taxon>
        <taxon>Apodospora</taxon>
    </lineage>
</organism>
<reference evidence="2" key="2">
    <citation type="submission" date="2023-06" db="EMBL/GenBank/DDBJ databases">
        <authorList>
            <consortium name="Lawrence Berkeley National Laboratory"/>
            <person name="Haridas S."/>
            <person name="Hensen N."/>
            <person name="Bonometti L."/>
            <person name="Westerberg I."/>
            <person name="Brannstrom I.O."/>
            <person name="Guillou S."/>
            <person name="Cros-Aarteil S."/>
            <person name="Calhoun S."/>
            <person name="Kuo A."/>
            <person name="Mondo S."/>
            <person name="Pangilinan J."/>
            <person name="Riley R."/>
            <person name="Labutti K."/>
            <person name="Andreopoulos B."/>
            <person name="Lipzen A."/>
            <person name="Chen C."/>
            <person name="Yanf M."/>
            <person name="Daum C."/>
            <person name="Ng V."/>
            <person name="Clum A."/>
            <person name="Steindorff A."/>
            <person name="Ohm R."/>
            <person name="Martin F."/>
            <person name="Silar P."/>
            <person name="Natvig D."/>
            <person name="Lalanne C."/>
            <person name="Gautier V."/>
            <person name="Ament-Velasquez S.L."/>
            <person name="Kruys A."/>
            <person name="Hutchinson M.I."/>
            <person name="Powell A.J."/>
            <person name="Barry K."/>
            <person name="Miller A.N."/>
            <person name="Grigoriev I.V."/>
            <person name="Debuchy R."/>
            <person name="Gladieux P."/>
            <person name="Thoren M.H."/>
            <person name="Johannesson H."/>
        </authorList>
    </citation>
    <scope>NUCLEOTIDE SEQUENCE</scope>
    <source>
        <strain evidence="2">CBS 118394</strain>
    </source>
</reference>
<protein>
    <submittedName>
        <fullName evidence="2">Uncharacterized protein</fullName>
    </submittedName>
</protein>
<accession>A0AAE0ISY5</accession>
<sequence>MRLVNHCLCVRVLCITCFSIITRISWIIQARLFGFGFLHALCICIGFLPSVVHRKKAIPLYTYTNCWFCFVLFLLSRGDGGRKWRGERIGV</sequence>
<keyword evidence="1" id="KW-0472">Membrane</keyword>
<reference evidence="2" key="1">
    <citation type="journal article" date="2023" name="Mol. Phylogenet. Evol.">
        <title>Genome-scale phylogeny and comparative genomics of the fungal order Sordariales.</title>
        <authorList>
            <person name="Hensen N."/>
            <person name="Bonometti L."/>
            <person name="Westerberg I."/>
            <person name="Brannstrom I.O."/>
            <person name="Guillou S."/>
            <person name="Cros-Aarteil S."/>
            <person name="Calhoun S."/>
            <person name="Haridas S."/>
            <person name="Kuo A."/>
            <person name="Mondo S."/>
            <person name="Pangilinan J."/>
            <person name="Riley R."/>
            <person name="LaButti K."/>
            <person name="Andreopoulos B."/>
            <person name="Lipzen A."/>
            <person name="Chen C."/>
            <person name="Yan M."/>
            <person name="Daum C."/>
            <person name="Ng V."/>
            <person name="Clum A."/>
            <person name="Steindorff A."/>
            <person name="Ohm R.A."/>
            <person name="Martin F."/>
            <person name="Silar P."/>
            <person name="Natvig D.O."/>
            <person name="Lalanne C."/>
            <person name="Gautier V."/>
            <person name="Ament-Velasquez S.L."/>
            <person name="Kruys A."/>
            <person name="Hutchinson M.I."/>
            <person name="Powell A.J."/>
            <person name="Barry K."/>
            <person name="Miller A.N."/>
            <person name="Grigoriev I.V."/>
            <person name="Debuchy R."/>
            <person name="Gladieux P."/>
            <person name="Hiltunen Thoren M."/>
            <person name="Johannesson H."/>
        </authorList>
    </citation>
    <scope>NUCLEOTIDE SEQUENCE</scope>
    <source>
        <strain evidence="2">CBS 118394</strain>
    </source>
</reference>
<keyword evidence="1" id="KW-1133">Transmembrane helix</keyword>